<dbReference type="Proteomes" id="UP001223743">
    <property type="component" value="Unassembled WGS sequence"/>
</dbReference>
<sequence>MSDELYADGVGEITITGSIVRIDFVSLSPAERDGNNNPKAVFRQRVIMPVDAFANSMDLMQKALNGLVEAGAIRRIADLPKPPVAENRRDAAAAANVSPNFN</sequence>
<gene>
    <name evidence="1" type="ORF">QO015_002202</name>
</gene>
<protein>
    <submittedName>
        <fullName evidence="1">Uncharacterized protein</fullName>
    </submittedName>
</protein>
<keyword evidence="2" id="KW-1185">Reference proteome</keyword>
<dbReference type="EMBL" id="JAUSWJ010000001">
    <property type="protein sequence ID" value="MDQ0516589.1"/>
    <property type="molecule type" value="Genomic_DNA"/>
</dbReference>
<evidence type="ECO:0000313" key="1">
    <source>
        <dbReference type="EMBL" id="MDQ0516589.1"/>
    </source>
</evidence>
<name>A0ABU0M6J5_9HYPH</name>
<organism evidence="1 2">
    <name type="scientific">Kaistia geumhonensis</name>
    <dbReference type="NCBI Taxonomy" id="410839"/>
    <lineage>
        <taxon>Bacteria</taxon>
        <taxon>Pseudomonadati</taxon>
        <taxon>Pseudomonadota</taxon>
        <taxon>Alphaproteobacteria</taxon>
        <taxon>Hyphomicrobiales</taxon>
        <taxon>Kaistiaceae</taxon>
        <taxon>Kaistia</taxon>
    </lineage>
</organism>
<dbReference type="RefSeq" id="WP_266279414.1">
    <property type="nucleotide sequence ID" value="NZ_JAPKNF010000001.1"/>
</dbReference>
<accession>A0ABU0M6J5</accession>
<proteinExistence type="predicted"/>
<comment type="caution">
    <text evidence="1">The sequence shown here is derived from an EMBL/GenBank/DDBJ whole genome shotgun (WGS) entry which is preliminary data.</text>
</comment>
<reference evidence="1 2" key="1">
    <citation type="submission" date="2023-07" db="EMBL/GenBank/DDBJ databases">
        <title>Genomic Encyclopedia of Type Strains, Phase IV (KMG-IV): sequencing the most valuable type-strain genomes for metagenomic binning, comparative biology and taxonomic classification.</title>
        <authorList>
            <person name="Goeker M."/>
        </authorList>
    </citation>
    <scope>NUCLEOTIDE SEQUENCE [LARGE SCALE GENOMIC DNA]</scope>
    <source>
        <strain evidence="1 2">B1-1</strain>
    </source>
</reference>
<evidence type="ECO:0000313" key="2">
    <source>
        <dbReference type="Proteomes" id="UP001223743"/>
    </source>
</evidence>